<keyword evidence="3" id="KW-1185">Reference proteome</keyword>
<protein>
    <recommendedName>
        <fullName evidence="4">Lipoprotein</fullName>
    </recommendedName>
</protein>
<feature type="chain" id="PRO_5021341479" description="Lipoprotein" evidence="1">
    <location>
        <begin position="25"/>
        <end position="219"/>
    </location>
</feature>
<dbReference type="PROSITE" id="PS51257">
    <property type="entry name" value="PROKAR_LIPOPROTEIN"/>
    <property type="match status" value="1"/>
</dbReference>
<sequence>MSARYTPLTAVVLALLLSACGAITTVDEYRSSDNPISIADDEQLTILGRRDSGHYETDREFVDCIGSKVASAKVKVVPEQAFIDAIYPWFEPRVAPKTLGALRNLLANPLIEARLNELNLRYLVWVDGSTESATASGSLSCAVGPGGGGCFGFAQWDKSSIYEAIIWDLRQRTERGRVRVDSQGTSYLIGAVAPIPLLTPVKSDACAGLGGQLRDYFAE</sequence>
<keyword evidence="1" id="KW-0732">Signal</keyword>
<proteinExistence type="predicted"/>
<evidence type="ECO:0000313" key="2">
    <source>
        <dbReference type="EMBL" id="TFH68462.1"/>
    </source>
</evidence>
<dbReference type="Proteomes" id="UP000298133">
    <property type="component" value="Unassembled WGS sequence"/>
</dbReference>
<name>A0A4Y8UJE7_9GAMM</name>
<evidence type="ECO:0008006" key="4">
    <source>
        <dbReference type="Google" id="ProtNLM"/>
    </source>
</evidence>
<feature type="signal peptide" evidence="1">
    <location>
        <begin position="1"/>
        <end position="24"/>
    </location>
</feature>
<accession>A0A4Y8UJE7</accession>
<evidence type="ECO:0000256" key="1">
    <source>
        <dbReference type="SAM" id="SignalP"/>
    </source>
</evidence>
<comment type="caution">
    <text evidence="2">The sequence shown here is derived from an EMBL/GenBank/DDBJ whole genome shotgun (WGS) entry which is preliminary data.</text>
</comment>
<evidence type="ECO:0000313" key="3">
    <source>
        <dbReference type="Proteomes" id="UP000298133"/>
    </source>
</evidence>
<dbReference type="EMBL" id="SPIA01000001">
    <property type="protein sequence ID" value="TFH68462.1"/>
    <property type="molecule type" value="Genomic_DNA"/>
</dbReference>
<reference evidence="2 3" key="1">
    <citation type="submission" date="2019-03" db="EMBL/GenBank/DDBJ databases">
        <title>Draft genome of Gammaproteobacteria bacterium LSUCC0057, a member of the SAR92 clade.</title>
        <authorList>
            <person name="Lanclos V.C."/>
            <person name="Doiron C."/>
            <person name="Henson M.W."/>
            <person name="Thrash J.C."/>
        </authorList>
    </citation>
    <scope>NUCLEOTIDE SEQUENCE [LARGE SCALE GENOMIC DNA]</scope>
    <source>
        <strain evidence="2 3">LSUCC0057</strain>
    </source>
</reference>
<organism evidence="2 3">
    <name type="scientific">Gammaproteobacteria bacterium LSUCC0057</name>
    <dbReference type="NCBI Taxonomy" id="2559237"/>
    <lineage>
        <taxon>Bacteria</taxon>
        <taxon>Pseudomonadati</taxon>
        <taxon>Pseudomonadota</taxon>
        <taxon>Gammaproteobacteria</taxon>
        <taxon>Cellvibrionales</taxon>
        <taxon>Porticoccaceae</taxon>
        <taxon>SAR92 clade</taxon>
    </lineage>
</organism>
<dbReference type="OrthoDB" id="7056429at2"/>
<dbReference type="AlphaFoldDB" id="A0A4Y8UJE7"/>
<gene>
    <name evidence="2" type="ORF">E3W66_00425</name>
</gene>